<name>A0A2S0UJ38_9RHOB</name>
<dbReference type="EMBL" id="CP028918">
    <property type="protein sequence ID" value="AWB47834.1"/>
    <property type="molecule type" value="Genomic_DNA"/>
</dbReference>
<protein>
    <submittedName>
        <fullName evidence="2">Uncharacterized protein</fullName>
    </submittedName>
</protein>
<reference evidence="2 3" key="1">
    <citation type="submission" date="2018-04" db="EMBL/GenBank/DDBJ databases">
        <title>Genome sequencing of Gemmobacter.</title>
        <authorList>
            <person name="Yi H."/>
            <person name="Baek M.-G."/>
        </authorList>
    </citation>
    <scope>NUCLEOTIDE SEQUENCE [LARGE SCALE GENOMIC DNA]</scope>
    <source>
        <strain evidence="2 3">HYN0069</strain>
    </source>
</reference>
<evidence type="ECO:0000256" key="1">
    <source>
        <dbReference type="SAM" id="MobiDB-lite"/>
    </source>
</evidence>
<evidence type="ECO:0000313" key="3">
    <source>
        <dbReference type="Proteomes" id="UP000244496"/>
    </source>
</evidence>
<evidence type="ECO:0000313" key="2">
    <source>
        <dbReference type="EMBL" id="AWB47834.1"/>
    </source>
</evidence>
<feature type="region of interest" description="Disordered" evidence="1">
    <location>
        <begin position="69"/>
        <end position="92"/>
    </location>
</feature>
<dbReference type="KEGG" id="geh:HYN69_04295"/>
<organism evidence="2 3">
    <name type="scientific">Paragemmobacter aquarius</name>
    <dbReference type="NCBI Taxonomy" id="2169400"/>
    <lineage>
        <taxon>Bacteria</taxon>
        <taxon>Pseudomonadati</taxon>
        <taxon>Pseudomonadota</taxon>
        <taxon>Alphaproteobacteria</taxon>
        <taxon>Rhodobacterales</taxon>
        <taxon>Paracoccaceae</taxon>
        <taxon>Paragemmobacter</taxon>
    </lineage>
</organism>
<feature type="compositionally biased region" description="Low complexity" evidence="1">
    <location>
        <begin position="83"/>
        <end position="92"/>
    </location>
</feature>
<keyword evidence="3" id="KW-1185">Reference proteome</keyword>
<sequence length="92" mass="10011">MTSADIITLATIYCAHVQRAEATISARAAGQARLFATLRTGGGCTLRTYQRVMSWFDANWPADLAWPAHTSTVRSPPPPPHPHSFATHSHSI</sequence>
<proteinExistence type="predicted"/>
<gene>
    <name evidence="2" type="ORF">HYN69_04295</name>
</gene>
<dbReference type="Proteomes" id="UP000244496">
    <property type="component" value="Chromosome"/>
</dbReference>
<accession>A0A2S0UJ38</accession>
<dbReference type="AlphaFoldDB" id="A0A2S0UJ38"/>